<dbReference type="PANTHER" id="PTHR46411:SF3">
    <property type="entry name" value="AAA+ ATPASE DOMAIN-CONTAINING PROTEIN"/>
    <property type="match status" value="1"/>
</dbReference>
<keyword evidence="4" id="KW-1185">Reference proteome</keyword>
<gene>
    <name evidence="3" type="ORF">BO78DRAFT_401010</name>
</gene>
<dbReference type="Gene3D" id="3.40.50.300">
    <property type="entry name" value="P-loop containing nucleotide triphosphate hydrolases"/>
    <property type="match status" value="1"/>
</dbReference>
<proteinExistence type="predicted"/>
<reference evidence="3 4" key="1">
    <citation type="submission" date="2018-02" db="EMBL/GenBank/DDBJ databases">
        <title>The genomes of Aspergillus section Nigri reveals drivers in fungal speciation.</title>
        <authorList>
            <consortium name="DOE Joint Genome Institute"/>
            <person name="Vesth T.C."/>
            <person name="Nybo J."/>
            <person name="Theobald S."/>
            <person name="Brandl J."/>
            <person name="Frisvad J.C."/>
            <person name="Nielsen K.F."/>
            <person name="Lyhne E.K."/>
            <person name="Kogle M.E."/>
            <person name="Kuo A."/>
            <person name="Riley R."/>
            <person name="Clum A."/>
            <person name="Nolan M."/>
            <person name="Lipzen A."/>
            <person name="Salamov A."/>
            <person name="Henrissat B."/>
            <person name="Wiebenga A."/>
            <person name="De vries R.P."/>
            <person name="Grigoriev I.V."/>
            <person name="Mortensen U.H."/>
            <person name="Andersen M.R."/>
            <person name="Baker S.E."/>
        </authorList>
    </citation>
    <scope>NUCLEOTIDE SEQUENCE [LARGE SCALE GENOMIC DNA]</scope>
    <source>
        <strain evidence="3 4">CBS 121057</strain>
    </source>
</reference>
<dbReference type="InterPro" id="IPR027417">
    <property type="entry name" value="P-loop_NTPase"/>
</dbReference>
<evidence type="ECO:0000256" key="1">
    <source>
        <dbReference type="SAM" id="MobiDB-lite"/>
    </source>
</evidence>
<dbReference type="GO" id="GO:0005524">
    <property type="term" value="F:ATP binding"/>
    <property type="evidence" value="ECO:0007669"/>
    <property type="project" value="InterPro"/>
</dbReference>
<dbReference type="SMART" id="SM00382">
    <property type="entry name" value="AAA"/>
    <property type="match status" value="1"/>
</dbReference>
<feature type="domain" description="AAA+ ATPase" evidence="2">
    <location>
        <begin position="585"/>
        <end position="712"/>
    </location>
</feature>
<evidence type="ECO:0000313" key="4">
    <source>
        <dbReference type="Proteomes" id="UP000248423"/>
    </source>
</evidence>
<feature type="compositionally biased region" description="Low complexity" evidence="1">
    <location>
        <begin position="39"/>
        <end position="52"/>
    </location>
</feature>
<sequence length="974" mass="109385">MATEDYIRTLEQRLAQIESKLQSLENGKKATRSDAPGTSADAAKVASSDDQAVNASKEKDETDDTRKDTRPPLPPIELKVQKLSYIPFTYHALPADSQPLIEVLYFPNGRKKATGERDQFYSMLGSARPEKAVEMIREAHATPGEFSMAHVAALRITSKPLQNLLDRLFESDVLTSEALLYRPFADPIFFFETVTKKLAGMEAHAEQDPKSLGAEPGDPLEASSQTASRLGLLEQLRLYVYFMEQEIIPLGAHFKNLSASDNCNVGFDDLYHLFQPGDIIVYPGAAANHEMATRSNRGDQMLWRVFSRWALVGSDEFVVKAYCIDYDGYSYVCIQQSFTVKRFDGMVSVVSLKVFPIRCASNMQTLLDDAKRRGEAFQEFIDTKLATHNGWASEPNPSNPTLRYITGDVVIDFTETFKAHADCKPSSQLPDFDKVNSDRSDFDDELVRCWADGGDMGELKESSTYYTGVYTQSRQEKEYCFDQDAFLSHLINGKQEQYILNEVDIYLLPRRLFVYSLQDRRFVAVDVDNLKLIEYKEFVFERLVINHAHETILRALIKSHFSRKGLYTSTGNRMATQDIIHNKGRGLIILLHGVPGVGKTSTAETFASEFQKPLLPITCGDLGLDPATVEQSLKEMFRLAELWDCILLLDEADVFLTERIPSDLNRNALVSVFLRVLDYCSGVLFLTTNRVGTIDEAFKSRVHVSLYYPQLKRSQTEKIWQTNLDRLSDIEEEQSRMTGQSPMAVDRDGILEFAREHYRKGKDSGKGVWNGRQIRNAFLIASALARFDNSHNAHAPKQYNLNASHFRTVVEADFGFERYLQEVKGKSDGEAAFLQGTRADYILSPHGKPEKDKSTPGQDIPRSMPRWPVAPVMNAVSPGWTGGYAPGQPLPSQQHGPSAGSPFHPGFQSPNQSLTQPQPQYPMEARASAERWGPPSTNMAYRGPQSPMPSHVLAGHTPSTGWTRPQYNADSDDD</sequence>
<dbReference type="Pfam" id="PF22942">
    <property type="entry name" value="DUF7025"/>
    <property type="match status" value="1"/>
</dbReference>
<feature type="compositionally biased region" description="Basic and acidic residues" evidence="1">
    <location>
        <begin position="56"/>
        <end position="70"/>
    </location>
</feature>
<protein>
    <recommendedName>
        <fullName evidence="2">AAA+ ATPase domain-containing protein</fullName>
    </recommendedName>
</protein>
<organism evidence="3 4">
    <name type="scientific">Aspergillus sclerotiicarbonarius (strain CBS 121057 / IBT 28362)</name>
    <dbReference type="NCBI Taxonomy" id="1448318"/>
    <lineage>
        <taxon>Eukaryota</taxon>
        <taxon>Fungi</taxon>
        <taxon>Dikarya</taxon>
        <taxon>Ascomycota</taxon>
        <taxon>Pezizomycotina</taxon>
        <taxon>Eurotiomycetes</taxon>
        <taxon>Eurotiomycetidae</taxon>
        <taxon>Eurotiales</taxon>
        <taxon>Aspergillaceae</taxon>
        <taxon>Aspergillus</taxon>
        <taxon>Aspergillus subgen. Circumdati</taxon>
    </lineage>
</organism>
<dbReference type="Pfam" id="PF00004">
    <property type="entry name" value="AAA"/>
    <property type="match status" value="1"/>
</dbReference>
<dbReference type="GO" id="GO:0016887">
    <property type="term" value="F:ATP hydrolysis activity"/>
    <property type="evidence" value="ECO:0007669"/>
    <property type="project" value="InterPro"/>
</dbReference>
<dbReference type="Proteomes" id="UP000248423">
    <property type="component" value="Unassembled WGS sequence"/>
</dbReference>
<dbReference type="InterPro" id="IPR054289">
    <property type="entry name" value="DUF7025"/>
</dbReference>
<feature type="region of interest" description="Disordered" evidence="1">
    <location>
        <begin position="842"/>
        <end position="866"/>
    </location>
</feature>
<feature type="region of interest" description="Disordered" evidence="1">
    <location>
        <begin position="880"/>
        <end position="974"/>
    </location>
</feature>
<dbReference type="PANTHER" id="PTHR46411">
    <property type="entry name" value="FAMILY ATPASE, PUTATIVE-RELATED"/>
    <property type="match status" value="1"/>
</dbReference>
<dbReference type="SUPFAM" id="SSF52540">
    <property type="entry name" value="P-loop containing nucleoside triphosphate hydrolases"/>
    <property type="match status" value="1"/>
</dbReference>
<dbReference type="EMBL" id="KZ826405">
    <property type="protein sequence ID" value="PYI01883.1"/>
    <property type="molecule type" value="Genomic_DNA"/>
</dbReference>
<dbReference type="InterPro" id="IPR003593">
    <property type="entry name" value="AAA+_ATPase"/>
</dbReference>
<dbReference type="AlphaFoldDB" id="A0A319F8B6"/>
<evidence type="ECO:0000259" key="2">
    <source>
        <dbReference type="SMART" id="SM00382"/>
    </source>
</evidence>
<feature type="compositionally biased region" description="Polar residues" evidence="1">
    <location>
        <begin position="908"/>
        <end position="918"/>
    </location>
</feature>
<accession>A0A319F8B6</accession>
<dbReference type="Pfam" id="PF23232">
    <property type="entry name" value="AAA_lid_13"/>
    <property type="match status" value="1"/>
</dbReference>
<feature type="region of interest" description="Disordered" evidence="1">
    <location>
        <begin position="23"/>
        <end position="74"/>
    </location>
</feature>
<name>A0A319F8B6_ASPSB</name>
<dbReference type="InterPro" id="IPR056599">
    <property type="entry name" value="AAA_lid_fung"/>
</dbReference>
<dbReference type="CDD" id="cd19481">
    <property type="entry name" value="RecA-like_protease"/>
    <property type="match status" value="1"/>
</dbReference>
<dbReference type="InterPro" id="IPR003959">
    <property type="entry name" value="ATPase_AAA_core"/>
</dbReference>
<feature type="compositionally biased region" description="Polar residues" evidence="1">
    <location>
        <begin position="957"/>
        <end position="974"/>
    </location>
</feature>
<evidence type="ECO:0000313" key="3">
    <source>
        <dbReference type="EMBL" id="PYI01883.1"/>
    </source>
</evidence>
<dbReference type="STRING" id="1448318.A0A319F8B6"/>
<dbReference type="VEuPathDB" id="FungiDB:BO78DRAFT_401010"/>
<dbReference type="OrthoDB" id="10042665at2759"/>